<dbReference type="Gene3D" id="2.60.120.200">
    <property type="match status" value="1"/>
</dbReference>
<evidence type="ECO:0000313" key="2">
    <source>
        <dbReference type="Proteomes" id="UP000253951"/>
    </source>
</evidence>
<keyword evidence="2" id="KW-1185">Reference proteome</keyword>
<evidence type="ECO:0008006" key="3">
    <source>
        <dbReference type="Google" id="ProtNLM"/>
    </source>
</evidence>
<dbReference type="SUPFAM" id="SSF49899">
    <property type="entry name" value="Concanavalin A-like lectins/glucanases"/>
    <property type="match status" value="1"/>
</dbReference>
<protein>
    <recommendedName>
        <fullName evidence="3">LamG domain-containing protein</fullName>
    </recommendedName>
</protein>
<gene>
    <name evidence="1" type="ORF">DVK85_03625</name>
</gene>
<dbReference type="PROSITE" id="PS51257">
    <property type="entry name" value="PROKAR_LIPOPROTEIN"/>
    <property type="match status" value="1"/>
</dbReference>
<dbReference type="GO" id="GO:0005975">
    <property type="term" value="P:carbohydrate metabolic process"/>
    <property type="evidence" value="ECO:0007669"/>
    <property type="project" value="UniProtKB-ARBA"/>
</dbReference>
<name>A0A345H9V8_9FLAO</name>
<dbReference type="Proteomes" id="UP000253951">
    <property type="component" value="Chromosome"/>
</dbReference>
<dbReference type="RefSeq" id="WP_114677129.1">
    <property type="nucleotide sequence ID" value="NZ_CP031188.1"/>
</dbReference>
<dbReference type="OrthoDB" id="9814380at2"/>
<dbReference type="GO" id="GO:0004553">
    <property type="term" value="F:hydrolase activity, hydrolyzing O-glycosyl compounds"/>
    <property type="evidence" value="ECO:0007669"/>
    <property type="project" value="UniProtKB-ARBA"/>
</dbReference>
<accession>A0A345H9V8</accession>
<sequence length="310" mass="32942">MRTIKFFAYSLMITSGVLLTSCGSDDDGAAQLPPIGGYSSADEVGADDLLAYFPLNGNGEESISGTMPSNTVGTTYAAAIKGQGAMMINGYIDYPSIANINPQSGSFTVSCWALMNNTKATPESDGLISPLVSFSGGASVVGNLSVFGNTHGLITSDSIQMKAQYGFKNPEGDEFGGDCINMLKMETWMVDDNNNGAQPQHAAFANKIGGQWAHVVFSWEGTTGTARMFVNGVKISNPAWEVRNNGLPMPLAFFTPSHPTLGALATYIDGTNTDVWNKPLTGGLDEVRIWDKMLSTSDINALYELELAGR</sequence>
<dbReference type="Pfam" id="PF13385">
    <property type="entry name" value="Laminin_G_3"/>
    <property type="match status" value="1"/>
</dbReference>
<dbReference type="AlphaFoldDB" id="A0A345H9V8"/>
<dbReference type="EMBL" id="CP031188">
    <property type="protein sequence ID" value="AXG73368.1"/>
    <property type="molecule type" value="Genomic_DNA"/>
</dbReference>
<evidence type="ECO:0000313" key="1">
    <source>
        <dbReference type="EMBL" id="AXG73368.1"/>
    </source>
</evidence>
<dbReference type="InterPro" id="IPR013320">
    <property type="entry name" value="ConA-like_dom_sf"/>
</dbReference>
<organism evidence="1 2">
    <name type="scientific">Flavobacterium arcticum</name>
    <dbReference type="NCBI Taxonomy" id="1784713"/>
    <lineage>
        <taxon>Bacteria</taxon>
        <taxon>Pseudomonadati</taxon>
        <taxon>Bacteroidota</taxon>
        <taxon>Flavobacteriia</taxon>
        <taxon>Flavobacteriales</taxon>
        <taxon>Flavobacteriaceae</taxon>
        <taxon>Flavobacterium</taxon>
    </lineage>
</organism>
<proteinExistence type="predicted"/>
<reference evidence="1 2" key="1">
    <citation type="submission" date="2018-07" db="EMBL/GenBank/DDBJ databases">
        <title>Complete genome sequence of Flavobacterium arcticum type strain SM1502T.</title>
        <authorList>
            <person name="Li Y."/>
            <person name="Li D.-D."/>
        </authorList>
    </citation>
    <scope>NUCLEOTIDE SEQUENCE [LARGE SCALE GENOMIC DNA]</scope>
    <source>
        <strain evidence="1 2">SM1502</strain>
    </source>
</reference>
<dbReference type="KEGG" id="fat:DVK85_03625"/>